<accession>A0AAV4PDK9</accession>
<proteinExistence type="predicted"/>
<evidence type="ECO:0000313" key="3">
    <source>
        <dbReference type="EMBL" id="GIY00010.1"/>
    </source>
</evidence>
<dbReference type="AlphaFoldDB" id="A0AAV4PDK9"/>
<dbReference type="EMBL" id="BPLQ01003372">
    <property type="protein sequence ID" value="GIY00010.1"/>
    <property type="molecule type" value="Genomic_DNA"/>
</dbReference>
<evidence type="ECO:0000259" key="1">
    <source>
        <dbReference type="PROSITE" id="PS50144"/>
    </source>
</evidence>
<dbReference type="Gene3D" id="3.30.710.10">
    <property type="entry name" value="Potassium Channel Kv1.1, Chain A"/>
    <property type="match status" value="1"/>
</dbReference>
<reference evidence="2 4" key="1">
    <citation type="submission" date="2021-06" db="EMBL/GenBank/DDBJ databases">
        <title>Caerostris darwini draft genome.</title>
        <authorList>
            <person name="Kono N."/>
            <person name="Arakawa K."/>
        </authorList>
    </citation>
    <scope>NUCLEOTIDE SEQUENCE [LARGE SCALE GENOMIC DNA]</scope>
</reference>
<dbReference type="EMBL" id="BPLQ01002628">
    <property type="protein sequence ID" value="GIX94669.1"/>
    <property type="molecule type" value="Genomic_DNA"/>
</dbReference>
<evidence type="ECO:0000313" key="2">
    <source>
        <dbReference type="EMBL" id="GIX94669.1"/>
    </source>
</evidence>
<keyword evidence="4" id="KW-1185">Reference proteome</keyword>
<sequence length="444" mass="50635">MALENNKKAADNVEGFTFQWSIENISYSGTKKGEAIISPRFAIDNEEKSKEKNPTIWYLSLYPRGCENGSLVELCLERENSKSDPEVNQIDYELAWLSKDGSVITRVREINKTFLKGSSGSHSVVKREHIFSTKRLIYIPQDVLTVRCKIFQRNEKPTPRDHLFARSRIAIDKRSFPMFIEGFDDLEPDSSYDFEIRSADQDELLMTVDVLMTGGLCCEEIFHVQVFFLDPEITYLSIQGSLIGEPGNPVKCLQDECWFDGKNREERSFALWFTKKQIMSMSNFFIQDGVLPLCLECVMCTGISVEEVEKVSYDASLLSLEAETDAITKKSYFESSNILKGNLKALHSSNFVSDIALQTPSGSFPAHKSIISQSPVFKDLMDTKAIENDSEEWKLFMGANLNLAAETMHIMCKEWAFLEDLRVCDDFYASPKKIKKLELQTQMK</sequence>
<dbReference type="CDD" id="cd00121">
    <property type="entry name" value="MATH"/>
    <property type="match status" value="1"/>
</dbReference>
<dbReference type="Proteomes" id="UP001054837">
    <property type="component" value="Unassembled WGS sequence"/>
</dbReference>
<dbReference type="InterPro" id="IPR011333">
    <property type="entry name" value="SKP1/BTB/POZ_sf"/>
</dbReference>
<feature type="domain" description="MATH" evidence="1">
    <location>
        <begin position="15"/>
        <end position="150"/>
    </location>
</feature>
<gene>
    <name evidence="3" type="primary">spop_24</name>
    <name evidence="2" type="ORF">CDAR_62021</name>
    <name evidence="3" type="ORF">CDAR_79661</name>
</gene>
<evidence type="ECO:0000313" key="4">
    <source>
        <dbReference type="Proteomes" id="UP001054837"/>
    </source>
</evidence>
<organism evidence="2 4">
    <name type="scientific">Caerostris darwini</name>
    <dbReference type="NCBI Taxonomy" id="1538125"/>
    <lineage>
        <taxon>Eukaryota</taxon>
        <taxon>Metazoa</taxon>
        <taxon>Ecdysozoa</taxon>
        <taxon>Arthropoda</taxon>
        <taxon>Chelicerata</taxon>
        <taxon>Arachnida</taxon>
        <taxon>Araneae</taxon>
        <taxon>Araneomorphae</taxon>
        <taxon>Entelegynae</taxon>
        <taxon>Araneoidea</taxon>
        <taxon>Araneidae</taxon>
        <taxon>Caerostris</taxon>
    </lineage>
</organism>
<dbReference type="CDD" id="cd18186">
    <property type="entry name" value="BTB_POZ_ZBTB_KLHL-like"/>
    <property type="match status" value="1"/>
</dbReference>
<dbReference type="Gene3D" id="2.60.210.10">
    <property type="entry name" value="Apoptosis, Tumor Necrosis Factor Receptor Associated Protein 2, Chain A"/>
    <property type="match status" value="1"/>
</dbReference>
<name>A0AAV4PDK9_9ARAC</name>
<dbReference type="InterPro" id="IPR002083">
    <property type="entry name" value="MATH/TRAF_dom"/>
</dbReference>
<dbReference type="InterPro" id="IPR008974">
    <property type="entry name" value="TRAF-like"/>
</dbReference>
<dbReference type="PROSITE" id="PS50144">
    <property type="entry name" value="MATH"/>
    <property type="match status" value="1"/>
</dbReference>
<comment type="caution">
    <text evidence="2">The sequence shown here is derived from an EMBL/GenBank/DDBJ whole genome shotgun (WGS) entry which is preliminary data.</text>
</comment>
<protein>
    <submittedName>
        <fullName evidence="3">Speckle-type POZ protein</fullName>
    </submittedName>
</protein>
<dbReference type="SUPFAM" id="SSF49599">
    <property type="entry name" value="TRAF domain-like"/>
    <property type="match status" value="1"/>
</dbReference>